<proteinExistence type="predicted"/>
<accession>A0A9P8KWK8</accession>
<protein>
    <submittedName>
        <fullName evidence="1">Uncharacterized protein</fullName>
    </submittedName>
</protein>
<evidence type="ECO:0000313" key="2">
    <source>
        <dbReference type="Proteomes" id="UP000826573"/>
    </source>
</evidence>
<sequence length="107" mass="12690">MVDSLSYQLYIQLCYISIRYIHCLRLIPRPPFLGYFIITLRFATIHREAILLLRYCHLHCFLLGFVPVTQFAEIGSSNVFERVKLGASIFEKQENFFKQLLRFHMAT</sequence>
<comment type="caution">
    <text evidence="1">The sequence shown here is derived from an EMBL/GenBank/DDBJ whole genome shotgun (WGS) entry which is preliminary data.</text>
</comment>
<dbReference type="Proteomes" id="UP000826573">
    <property type="component" value="Unassembled WGS sequence"/>
</dbReference>
<reference evidence="1 2" key="1">
    <citation type="submission" date="2021-08" db="EMBL/GenBank/DDBJ databases">
        <title>The highly contiguous genome resource for Trichoderma semiorbis FJ059, a fungal antagonistic to plant pathogens.</title>
        <authorList>
            <person name="Liu T."/>
        </authorList>
    </citation>
    <scope>NUCLEOTIDE SEQUENCE [LARGE SCALE GENOMIC DNA]</scope>
    <source>
        <strain evidence="1 2">FJ059</strain>
    </source>
</reference>
<keyword evidence="2" id="KW-1185">Reference proteome</keyword>
<dbReference type="EMBL" id="JAIMJC010000002">
    <property type="protein sequence ID" value="KAH0531098.1"/>
    <property type="molecule type" value="Genomic_DNA"/>
</dbReference>
<gene>
    <name evidence="1" type="ORF">TsFJ059_005652</name>
</gene>
<dbReference type="AlphaFoldDB" id="A0A9P8KWK8"/>
<organism evidence="1 2">
    <name type="scientific">Trichoderma semiorbis</name>
    <dbReference type="NCBI Taxonomy" id="1491008"/>
    <lineage>
        <taxon>Eukaryota</taxon>
        <taxon>Fungi</taxon>
        <taxon>Dikarya</taxon>
        <taxon>Ascomycota</taxon>
        <taxon>Pezizomycotina</taxon>
        <taxon>Sordariomycetes</taxon>
        <taxon>Hypocreomycetidae</taxon>
        <taxon>Hypocreales</taxon>
        <taxon>Hypocreaceae</taxon>
        <taxon>Trichoderma</taxon>
    </lineage>
</organism>
<name>A0A9P8KWK8_9HYPO</name>
<evidence type="ECO:0000313" key="1">
    <source>
        <dbReference type="EMBL" id="KAH0531098.1"/>
    </source>
</evidence>